<keyword evidence="2" id="KW-1185">Reference proteome</keyword>
<proteinExistence type="predicted"/>
<protein>
    <submittedName>
        <fullName evidence="1">Uncharacterized protein</fullName>
    </submittedName>
</protein>
<accession>A0ACD5U0V6</accession>
<sequence>MEPMPRRSSTARSTSVCRGKPICKRRRPELQFLDLPEDIQCKVLSELPLKEVMRTSILSSKWRYVWSIHPKLRFVGATMCGRMIATGLIQYTSKFVRNVNTVLQRHSGMFVEDFEVQFEFNRALIVHLDNWVRFVVASQTKNLAFDLVPAEFHGRNGRYLFPIEYLDSRSTSCLQCIQLSFVFIKLRSRFNGFPNLRKLDLNLVHVTAKDLEDMLSSCSKLEWLSIVRCHLDDELKVDRPLSCLVHLHVAYCDVTKIQFNAENLKTFVYRGEWHPIDLGQSRELKDVHLHLTGCITLEHALTTLPTALPTIQSLTLIATTRLKTPGLLENPSKFSKLKYLHLDLIITHKDAGNILSLASCLRAAPLIEKLELNFRSFAIPHTRQHPIRSLPGCQHNYLKNLHVMGFMGSTGQLEFLLHAVENAPALQVLTLDTDCKYNEDHQGIRTYLIGLACRIGKDYLGERLLQTTKLYVA</sequence>
<dbReference type="EnsemblPlants" id="AVESA.00010b.r2.1DG0158200.1">
    <property type="protein sequence ID" value="AVESA.00010b.r2.1DG0158200.1.CDS"/>
    <property type="gene ID" value="AVESA.00010b.r2.1DG0158200"/>
</dbReference>
<organism evidence="1 2">
    <name type="scientific">Avena sativa</name>
    <name type="common">Oat</name>
    <dbReference type="NCBI Taxonomy" id="4498"/>
    <lineage>
        <taxon>Eukaryota</taxon>
        <taxon>Viridiplantae</taxon>
        <taxon>Streptophyta</taxon>
        <taxon>Embryophyta</taxon>
        <taxon>Tracheophyta</taxon>
        <taxon>Spermatophyta</taxon>
        <taxon>Magnoliopsida</taxon>
        <taxon>Liliopsida</taxon>
        <taxon>Poales</taxon>
        <taxon>Poaceae</taxon>
        <taxon>BOP clade</taxon>
        <taxon>Pooideae</taxon>
        <taxon>Poodae</taxon>
        <taxon>Poeae</taxon>
        <taxon>Poeae Chloroplast Group 1 (Aveneae type)</taxon>
        <taxon>Aveninae</taxon>
        <taxon>Avena</taxon>
    </lineage>
</organism>
<name>A0ACD5U0V6_AVESA</name>
<reference evidence="1" key="1">
    <citation type="submission" date="2021-05" db="EMBL/GenBank/DDBJ databases">
        <authorList>
            <person name="Scholz U."/>
            <person name="Mascher M."/>
            <person name="Fiebig A."/>
        </authorList>
    </citation>
    <scope>NUCLEOTIDE SEQUENCE [LARGE SCALE GENOMIC DNA]</scope>
</reference>
<dbReference type="Proteomes" id="UP001732700">
    <property type="component" value="Chromosome 1D"/>
</dbReference>
<evidence type="ECO:0000313" key="2">
    <source>
        <dbReference type="Proteomes" id="UP001732700"/>
    </source>
</evidence>
<reference evidence="1" key="2">
    <citation type="submission" date="2025-09" db="UniProtKB">
        <authorList>
            <consortium name="EnsemblPlants"/>
        </authorList>
    </citation>
    <scope>IDENTIFICATION</scope>
</reference>
<evidence type="ECO:0000313" key="1">
    <source>
        <dbReference type="EnsemblPlants" id="AVESA.00010b.r2.1DG0158200.1.CDS"/>
    </source>
</evidence>